<dbReference type="STRING" id="590998.Celf_0621"/>
<dbReference type="eggNOG" id="COG1651">
    <property type="taxonomic scope" value="Bacteria"/>
</dbReference>
<keyword evidence="4" id="KW-1185">Reference proteome</keyword>
<dbReference type="CDD" id="cd02972">
    <property type="entry name" value="DsbA_family"/>
    <property type="match status" value="1"/>
</dbReference>
<name>F4GYP2_CELFA</name>
<dbReference type="InterPro" id="IPR012336">
    <property type="entry name" value="Thioredoxin-like_fold"/>
</dbReference>
<organism evidence="3 4">
    <name type="scientific">Cellulomonas fimi (strain ATCC 484 / DSM 20113 / JCM 1341 / CCUG 24087 / LMG 16345 / NBRC 15513 / NCIMB 8980 / NCTC 7547 / NRS-133)</name>
    <dbReference type="NCBI Taxonomy" id="590998"/>
    <lineage>
        <taxon>Bacteria</taxon>
        <taxon>Bacillati</taxon>
        <taxon>Actinomycetota</taxon>
        <taxon>Actinomycetes</taxon>
        <taxon>Micrococcales</taxon>
        <taxon>Cellulomonadaceae</taxon>
        <taxon>Cellulomonas</taxon>
    </lineage>
</organism>
<dbReference type="Pfam" id="PF13462">
    <property type="entry name" value="Thioredoxin_4"/>
    <property type="match status" value="1"/>
</dbReference>
<feature type="transmembrane region" description="Helical" evidence="1">
    <location>
        <begin position="37"/>
        <end position="58"/>
    </location>
</feature>
<dbReference type="HOGENOM" id="CLU_000288_47_3_11"/>
<evidence type="ECO:0000259" key="2">
    <source>
        <dbReference type="Pfam" id="PF13462"/>
    </source>
</evidence>
<evidence type="ECO:0000313" key="3">
    <source>
        <dbReference type="EMBL" id="AEE44761.1"/>
    </source>
</evidence>
<evidence type="ECO:0000313" key="4">
    <source>
        <dbReference type="Proteomes" id="UP000008460"/>
    </source>
</evidence>
<evidence type="ECO:0000256" key="1">
    <source>
        <dbReference type="SAM" id="Phobius"/>
    </source>
</evidence>
<dbReference type="KEGG" id="cfi:Celf_0621"/>
<dbReference type="InterPro" id="IPR036249">
    <property type="entry name" value="Thioredoxin-like_sf"/>
</dbReference>
<protein>
    <submittedName>
        <fullName evidence="3">DsbA oxidoreductase</fullName>
    </submittedName>
</protein>
<dbReference type="EMBL" id="CP002666">
    <property type="protein sequence ID" value="AEE44761.1"/>
    <property type="molecule type" value="Genomic_DNA"/>
</dbReference>
<dbReference type="SUPFAM" id="SSF52833">
    <property type="entry name" value="Thioredoxin-like"/>
    <property type="match status" value="1"/>
</dbReference>
<sequence>MPTNDPRPSKAARRDEARQKALELRKEQERKAKRTRILAISGLAVAVLGLGAVIVFIVNQNAAREAQYANVAYGAAQEGVVAPTLDDVETPAAADDNGGIPVSGGTVGDAGDADNTVVSIYFDFMCPYCGQFDQINSADLEALAQTDGVTVLYQPLSFLDEASQGTSYSTRAANALAVVADRSPEHVQKFITALYAKDTQPAEGTEGLTDEEIADLATGVGVPEDVAAAFTDTVQGSYTVQDSDGTTEREGEWRTFAPWVAAAYTSASEQMPGLTTPTILIDGEKWTGDWQTPGVLKAAVEDAAGA</sequence>
<keyword evidence="1" id="KW-0812">Transmembrane</keyword>
<reference evidence="3 4" key="1">
    <citation type="submission" date="2011-04" db="EMBL/GenBank/DDBJ databases">
        <title>Complete sequence of Cellulomonas fimi ATCC 484.</title>
        <authorList>
            <consortium name="US DOE Joint Genome Institute"/>
            <person name="Lucas S."/>
            <person name="Han J."/>
            <person name="Lapidus A."/>
            <person name="Cheng J.-F."/>
            <person name="Goodwin L."/>
            <person name="Pitluck S."/>
            <person name="Peters L."/>
            <person name="Chertkov O."/>
            <person name="Detter J.C."/>
            <person name="Han C."/>
            <person name="Tapia R."/>
            <person name="Land M."/>
            <person name="Hauser L."/>
            <person name="Kyrpides N."/>
            <person name="Ivanova N."/>
            <person name="Ovchinnikova G."/>
            <person name="Pagani I."/>
            <person name="Mead D."/>
            <person name="Brumm P."/>
            <person name="Woyke T."/>
        </authorList>
    </citation>
    <scope>NUCLEOTIDE SEQUENCE [LARGE SCALE GENOMIC DNA]</scope>
    <source>
        <strain evidence="4">ATCC 484 / DSM 20113 / JCM 1341 / NBRC 15513 / NCIMB 8980 / NCTC 7547</strain>
    </source>
</reference>
<dbReference type="Proteomes" id="UP000008460">
    <property type="component" value="Chromosome"/>
</dbReference>
<proteinExistence type="predicted"/>
<dbReference type="RefSeq" id="WP_013769790.1">
    <property type="nucleotide sequence ID" value="NC_015514.1"/>
</dbReference>
<feature type="domain" description="Thioredoxin-like fold" evidence="2">
    <location>
        <begin position="112"/>
        <end position="299"/>
    </location>
</feature>
<dbReference type="AlphaFoldDB" id="F4GYP2"/>
<dbReference type="Gene3D" id="3.40.30.10">
    <property type="entry name" value="Glutaredoxin"/>
    <property type="match status" value="1"/>
</dbReference>
<keyword evidence="1" id="KW-0472">Membrane</keyword>
<gene>
    <name evidence="3" type="ordered locus">Celf_0621</name>
</gene>
<keyword evidence="1" id="KW-1133">Transmembrane helix</keyword>
<accession>F4GYP2</accession>